<feature type="domain" description="SSD" evidence="8">
    <location>
        <begin position="204"/>
        <end position="331"/>
    </location>
</feature>
<reference evidence="9 10" key="1">
    <citation type="submission" date="2020-02" db="EMBL/GenBank/DDBJ databases">
        <authorList>
            <person name="Gao J."/>
            <person name="Sun J."/>
        </authorList>
    </citation>
    <scope>NUCLEOTIDE SEQUENCE [LARGE SCALE GENOMIC DNA]</scope>
    <source>
        <strain evidence="9 10">7124</strain>
    </source>
</reference>
<comment type="caution">
    <text evidence="9">The sequence shown here is derived from an EMBL/GenBank/DDBJ whole genome shotgun (WGS) entry which is preliminary data.</text>
</comment>
<keyword evidence="4 7" id="KW-0812">Transmembrane</keyword>
<comment type="subcellular location">
    <subcellularLocation>
        <location evidence="1">Cell membrane</location>
        <topology evidence="1">Multi-pass membrane protein</topology>
    </subcellularLocation>
</comment>
<evidence type="ECO:0000256" key="3">
    <source>
        <dbReference type="ARBA" id="ARBA00022475"/>
    </source>
</evidence>
<dbReference type="SUPFAM" id="SSF82866">
    <property type="entry name" value="Multidrug efflux transporter AcrB transmembrane domain"/>
    <property type="match status" value="2"/>
</dbReference>
<organism evidence="9 10">
    <name type="scientific">Paenibacillus apii</name>
    <dbReference type="NCBI Taxonomy" id="1850370"/>
    <lineage>
        <taxon>Bacteria</taxon>
        <taxon>Bacillati</taxon>
        <taxon>Bacillota</taxon>
        <taxon>Bacilli</taxon>
        <taxon>Bacillales</taxon>
        <taxon>Paenibacillaceae</taxon>
        <taxon>Paenibacillus</taxon>
    </lineage>
</organism>
<dbReference type="Pfam" id="PF03176">
    <property type="entry name" value="MMPL"/>
    <property type="match status" value="2"/>
</dbReference>
<dbReference type="InterPro" id="IPR050545">
    <property type="entry name" value="Mycobact_MmpL"/>
</dbReference>
<dbReference type="Gene3D" id="1.20.1640.10">
    <property type="entry name" value="Multidrug efflux transporter AcrB transmembrane domain"/>
    <property type="match status" value="2"/>
</dbReference>
<feature type="transmembrane region" description="Helical" evidence="7">
    <location>
        <begin position="969"/>
        <end position="989"/>
    </location>
</feature>
<feature type="transmembrane region" description="Helical" evidence="7">
    <location>
        <begin position="893"/>
        <end position="914"/>
    </location>
</feature>
<sequence length="1038" mass="113549">MKTLLKLKWPIFIAWIIMAGVLFASMPNLGELVRTKGQTSIPEAYKSYQANQLIQELNNNTGQEKEMPVIIVFHEDVKLNDQQIDDIDRGIAELEKRTEALGITNILSHTSNEDAKDQLIAKDGTTILTGVSIQRGERSSEEVRNQLSDVLTGVKVPHYLTGSDLITEDFIKTTQSGVKKTEGVAVLFIIVVLIIIFRSPVAPIISLISVALTYLASLGIVSQLVDKLNFPFSNFTQIFLLLVLFGIGTDYNILLFMRFKEELTKQATTLDAITQTYKTAGKTVLYSGMAVFIGFSTLGLAEFKLFKSASAVGIGVGVLMVALFTVVPVFMGLLGKKLFWPSNAASGHKENRLTSAITKAAVKKPLIGILGSLVISLSAILFYNGQLSYNSLEEIKESYPSVKGINLVYDHFPQGQALPSTFVLKYDEPLDTSSALAFVDKATEMIGSIDGVDKVYSATRPQGEIIPELYTNDQSAKLSEGVGRADEGIGTIKTGLDQAITDINAVKTEDFDKVSELVSGTKEIQQGIDQATDALNQIGVGMNKGVQGAEQLQSGVQNLNLKLTSLTQSTNSLVDKLQTIHSGYDMIYSQYQKIESSLVGIFNTSQAVNEYILILEVSNEELSTNADFLALKQTSAGLSEQLKLLSYGFSKLNQQLNATNQKLTQIKQGLEQINNGQKKILEGSKQIEANTGALKTGLSQSSEGQQKVLASLPQLSDGLLRINQGQSELDQGLSMLDDNISKLATGLGDSVNGLNEISDGLTSATDYLDEVTQTGSSETFFIPEEVRTGVEFTKSLDAYMSEDRHSMKWTVILSEDPYSTEAMQTIDHIDQEFQALVRGTPYEHASYGIAGISSQNHDLETVNTGDFTRTAIIMLVGIIIVLFAITRSFWIPVMIIVSLVLAYYTSLAVTELIFRTFTAHAELTWTIPFFAFIMVVALGVDYSIFLMMRYREYKNLSAQEAILEAIKHTSGVIVSAVIILSGTFAAMYPSGVLTLIQLSTAVIIALMLLAFIFLPLFLPAFISLTNRTKPHLLPKRPV</sequence>
<dbReference type="EMBL" id="JAAKGU010000015">
    <property type="protein sequence ID" value="NGM85271.1"/>
    <property type="molecule type" value="Genomic_DNA"/>
</dbReference>
<evidence type="ECO:0000256" key="2">
    <source>
        <dbReference type="ARBA" id="ARBA00010157"/>
    </source>
</evidence>
<feature type="transmembrane region" description="Helical" evidence="7">
    <location>
        <begin position="366"/>
        <end position="383"/>
    </location>
</feature>
<evidence type="ECO:0000256" key="4">
    <source>
        <dbReference type="ARBA" id="ARBA00022692"/>
    </source>
</evidence>
<keyword evidence="5 7" id="KW-1133">Transmembrane helix</keyword>
<evidence type="ECO:0000256" key="1">
    <source>
        <dbReference type="ARBA" id="ARBA00004651"/>
    </source>
</evidence>
<dbReference type="GO" id="GO:0005886">
    <property type="term" value="C:plasma membrane"/>
    <property type="evidence" value="ECO:0007669"/>
    <property type="project" value="UniProtKB-SubCell"/>
</dbReference>
<feature type="transmembrane region" description="Helical" evidence="7">
    <location>
        <begin position="184"/>
        <end position="215"/>
    </location>
</feature>
<feature type="transmembrane region" description="Helical" evidence="7">
    <location>
        <begin position="926"/>
        <end position="948"/>
    </location>
</feature>
<feature type="domain" description="SSD" evidence="8">
    <location>
        <begin position="889"/>
        <end position="1024"/>
    </location>
</feature>
<dbReference type="PROSITE" id="PS50156">
    <property type="entry name" value="SSD"/>
    <property type="match status" value="2"/>
</dbReference>
<comment type="similarity">
    <text evidence="2">Belongs to the resistance-nodulation-cell division (RND) (TC 2.A.6) family. MmpL subfamily.</text>
</comment>
<feature type="transmembrane region" description="Helical" evidence="7">
    <location>
        <begin position="309"/>
        <end position="334"/>
    </location>
</feature>
<feature type="transmembrane region" description="Helical" evidence="7">
    <location>
        <begin position="235"/>
        <end position="256"/>
    </location>
</feature>
<feature type="transmembrane region" description="Helical" evidence="7">
    <location>
        <begin position="12"/>
        <end position="30"/>
    </location>
</feature>
<dbReference type="AlphaFoldDB" id="A0A6M1PYH5"/>
<dbReference type="PANTHER" id="PTHR33406">
    <property type="entry name" value="MEMBRANE PROTEIN MJ1562-RELATED"/>
    <property type="match status" value="1"/>
</dbReference>
<evidence type="ECO:0000313" key="10">
    <source>
        <dbReference type="Proteomes" id="UP000480151"/>
    </source>
</evidence>
<evidence type="ECO:0000256" key="7">
    <source>
        <dbReference type="SAM" id="Phobius"/>
    </source>
</evidence>
<protein>
    <submittedName>
        <fullName evidence="9">MMPL family transporter</fullName>
    </submittedName>
</protein>
<dbReference type="InterPro" id="IPR004869">
    <property type="entry name" value="MMPL_dom"/>
</dbReference>
<feature type="transmembrane region" description="Helical" evidence="7">
    <location>
        <begin position="867"/>
        <end position="886"/>
    </location>
</feature>
<name>A0A6M1PYH5_9BACL</name>
<dbReference type="Proteomes" id="UP000480151">
    <property type="component" value="Unassembled WGS sequence"/>
</dbReference>
<gene>
    <name evidence="9" type="ORF">G5B47_22980</name>
</gene>
<proteinExistence type="inferred from homology"/>
<dbReference type="RefSeq" id="WP_165103489.1">
    <property type="nucleotide sequence ID" value="NZ_JAAKGU010000015.1"/>
</dbReference>
<keyword evidence="6 7" id="KW-0472">Membrane</keyword>
<feature type="transmembrane region" description="Helical" evidence="7">
    <location>
        <begin position="995"/>
        <end position="1022"/>
    </location>
</feature>
<accession>A0A6M1PYH5</accession>
<keyword evidence="3" id="KW-1003">Cell membrane</keyword>
<evidence type="ECO:0000259" key="8">
    <source>
        <dbReference type="PROSITE" id="PS50156"/>
    </source>
</evidence>
<dbReference type="Gene3D" id="1.10.287.950">
    <property type="entry name" value="Methyl-accepting chemotaxis protein"/>
    <property type="match status" value="1"/>
</dbReference>
<evidence type="ECO:0000256" key="6">
    <source>
        <dbReference type="ARBA" id="ARBA00023136"/>
    </source>
</evidence>
<evidence type="ECO:0000256" key="5">
    <source>
        <dbReference type="ARBA" id="ARBA00022989"/>
    </source>
</evidence>
<feature type="transmembrane region" description="Helical" evidence="7">
    <location>
        <begin position="284"/>
        <end position="303"/>
    </location>
</feature>
<evidence type="ECO:0000313" key="9">
    <source>
        <dbReference type="EMBL" id="NGM85271.1"/>
    </source>
</evidence>
<dbReference type="InterPro" id="IPR000731">
    <property type="entry name" value="SSD"/>
</dbReference>
<keyword evidence="10" id="KW-1185">Reference proteome</keyword>
<dbReference type="PANTHER" id="PTHR33406:SF6">
    <property type="entry name" value="MEMBRANE PROTEIN YDGH-RELATED"/>
    <property type="match status" value="1"/>
</dbReference>